<evidence type="ECO:0000256" key="1">
    <source>
        <dbReference type="SAM" id="MobiDB-lite"/>
    </source>
</evidence>
<feature type="region of interest" description="Disordered" evidence="1">
    <location>
        <begin position="1"/>
        <end position="21"/>
    </location>
</feature>
<dbReference type="AlphaFoldDB" id="A0A0A9D8F8"/>
<dbReference type="SUPFAM" id="SSF64484">
    <property type="entry name" value="beta and beta-prime subunits of DNA dependent RNA-polymerase"/>
    <property type="match status" value="1"/>
</dbReference>
<name>A0A0A9D8F8_ARUDO</name>
<proteinExistence type="predicted"/>
<reference evidence="2" key="2">
    <citation type="journal article" date="2015" name="Data Brief">
        <title>Shoot transcriptome of the giant reed, Arundo donax.</title>
        <authorList>
            <person name="Barrero R.A."/>
            <person name="Guerrero F.D."/>
            <person name="Moolhuijzen P."/>
            <person name="Goolsby J.A."/>
            <person name="Tidwell J."/>
            <person name="Bellgard S.E."/>
            <person name="Bellgard M.I."/>
        </authorList>
    </citation>
    <scope>NUCLEOTIDE SEQUENCE</scope>
    <source>
        <tissue evidence="2">Shoot tissue taken approximately 20 cm above the soil surface</tissue>
    </source>
</reference>
<dbReference type="EMBL" id="GBRH01215945">
    <property type="protein sequence ID" value="JAD81950.1"/>
    <property type="molecule type" value="Transcribed_RNA"/>
</dbReference>
<sequence length="76" mass="8189">MTVPAEDDGEGGKAAAAAREVPPPTYRSLAAPVSKPVDKFALLPAFLKVRGLVKEHTDSFNYFVDKGIKYIVKANN</sequence>
<organism evidence="2">
    <name type="scientific">Arundo donax</name>
    <name type="common">Giant reed</name>
    <name type="synonym">Donax arundinaceus</name>
    <dbReference type="NCBI Taxonomy" id="35708"/>
    <lineage>
        <taxon>Eukaryota</taxon>
        <taxon>Viridiplantae</taxon>
        <taxon>Streptophyta</taxon>
        <taxon>Embryophyta</taxon>
        <taxon>Tracheophyta</taxon>
        <taxon>Spermatophyta</taxon>
        <taxon>Magnoliopsida</taxon>
        <taxon>Liliopsida</taxon>
        <taxon>Poales</taxon>
        <taxon>Poaceae</taxon>
        <taxon>PACMAD clade</taxon>
        <taxon>Arundinoideae</taxon>
        <taxon>Arundineae</taxon>
        <taxon>Arundo</taxon>
    </lineage>
</organism>
<reference evidence="2" key="1">
    <citation type="submission" date="2014-09" db="EMBL/GenBank/DDBJ databases">
        <authorList>
            <person name="Magalhaes I.L.F."/>
            <person name="Oliveira U."/>
            <person name="Santos F.R."/>
            <person name="Vidigal T.H.D.A."/>
            <person name="Brescovit A.D."/>
            <person name="Santos A.J."/>
        </authorList>
    </citation>
    <scope>NUCLEOTIDE SEQUENCE</scope>
    <source>
        <tissue evidence="2">Shoot tissue taken approximately 20 cm above the soil surface</tissue>
    </source>
</reference>
<protein>
    <submittedName>
        <fullName evidence="2">Uncharacterized protein</fullName>
    </submittedName>
</protein>
<evidence type="ECO:0000313" key="2">
    <source>
        <dbReference type="EMBL" id="JAD81950.1"/>
    </source>
</evidence>
<accession>A0A0A9D8F8</accession>